<organism evidence="1 2">
    <name type="scientific">Lactococcus lactis subsp. lactis</name>
    <name type="common">Streptococcus lactis</name>
    <dbReference type="NCBI Taxonomy" id="1360"/>
    <lineage>
        <taxon>Bacteria</taxon>
        <taxon>Bacillati</taxon>
        <taxon>Bacillota</taxon>
        <taxon>Bacilli</taxon>
        <taxon>Lactobacillales</taxon>
        <taxon>Streptococcaceae</taxon>
        <taxon>Lactococcus</taxon>
    </lineage>
</organism>
<dbReference type="Proteomes" id="UP000031847">
    <property type="component" value="Unassembled WGS sequence"/>
</dbReference>
<accession>A0A0B8QN98</accession>
<evidence type="ECO:0000313" key="1">
    <source>
        <dbReference type="EMBL" id="GAM80061.1"/>
    </source>
</evidence>
<protein>
    <submittedName>
        <fullName evidence="1">Glycosyltransferases, probably</fullName>
    </submittedName>
</protein>
<comment type="caution">
    <text evidence="1">The sequence shown here is derived from an EMBL/GenBank/DDBJ whole genome shotgun (WGS) entry which is preliminary data.</text>
</comment>
<evidence type="ECO:0000313" key="2">
    <source>
        <dbReference type="Proteomes" id="UP000031847"/>
    </source>
</evidence>
<name>A0A0B8QN98_LACLL</name>
<dbReference type="AlphaFoldDB" id="A0A0B8QN98"/>
<proteinExistence type="predicted"/>
<dbReference type="EMBL" id="BBSI01000017">
    <property type="protein sequence ID" value="GAM80061.1"/>
    <property type="molecule type" value="Genomic_DNA"/>
</dbReference>
<dbReference type="GO" id="GO:0016740">
    <property type="term" value="F:transferase activity"/>
    <property type="evidence" value="ECO:0007669"/>
    <property type="project" value="UniProtKB-KW"/>
</dbReference>
<reference evidence="1 2" key="1">
    <citation type="submission" date="2015-01" db="EMBL/GenBank/DDBJ databases">
        <title>Lactococcus lactis subsp.lactis JCM 5805 whole genome shotgun sequence.</title>
        <authorList>
            <person name="Fujii T."/>
            <person name="Tomita Y."/>
            <person name="Ikushima S."/>
            <person name="Fujiwara D."/>
        </authorList>
    </citation>
    <scope>NUCLEOTIDE SEQUENCE [LARGE SCALE GENOMIC DNA]</scope>
    <source>
        <strain evidence="1 2">JCM 5805</strain>
    </source>
</reference>
<gene>
    <name evidence="1" type="ORF">JCM5805K_1169</name>
</gene>
<keyword evidence="1" id="KW-0808">Transferase</keyword>
<sequence length="35" mass="3798">MNDGDSGRITYVGKSLSGLDLDMIYTVASSDKDSW</sequence>